<dbReference type="InterPro" id="IPR018247">
    <property type="entry name" value="EF_Hand_1_Ca_BS"/>
</dbReference>
<dbReference type="RefSeq" id="WP_101358231.1">
    <property type="nucleotide sequence ID" value="NZ_NKXO01000012.1"/>
</dbReference>
<evidence type="ECO:0000313" key="2">
    <source>
        <dbReference type="EMBL" id="PKQ70029.1"/>
    </source>
</evidence>
<dbReference type="GO" id="GO:0005509">
    <property type="term" value="F:calcium ion binding"/>
    <property type="evidence" value="ECO:0007669"/>
    <property type="project" value="InterPro"/>
</dbReference>
<feature type="domain" description="EF-hand" evidence="1">
    <location>
        <begin position="5"/>
        <end position="40"/>
    </location>
</feature>
<dbReference type="InterPro" id="IPR002048">
    <property type="entry name" value="EF_hand_dom"/>
</dbReference>
<dbReference type="PROSITE" id="PS50222">
    <property type="entry name" value="EF_HAND_2"/>
    <property type="match status" value="2"/>
</dbReference>
<evidence type="ECO:0000259" key="1">
    <source>
        <dbReference type="PROSITE" id="PS50222"/>
    </source>
</evidence>
<dbReference type="EMBL" id="NKXO01000012">
    <property type="protein sequence ID" value="PKQ70029.1"/>
    <property type="molecule type" value="Genomic_DNA"/>
</dbReference>
<dbReference type="SMART" id="SM00054">
    <property type="entry name" value="EFh"/>
    <property type="match status" value="2"/>
</dbReference>
<reference evidence="2 3" key="1">
    <citation type="submission" date="2017-06" db="EMBL/GenBank/DDBJ databases">
        <title>Raineya orbicola gen. nov., sp. nov. a slightly thermophilic bacterium of the phylum Bacteroidetes and the description of Raineyaceae fam. nov.</title>
        <authorList>
            <person name="Albuquerque L."/>
            <person name="Polonia A.R.M."/>
            <person name="Barroso C."/>
            <person name="Froufe H.J.C."/>
            <person name="Lage O."/>
            <person name="Lobo-Da-Cunha A."/>
            <person name="Egas C."/>
            <person name="Da Costa M.S."/>
        </authorList>
    </citation>
    <scope>NUCLEOTIDE SEQUENCE [LARGE SCALE GENOMIC DNA]</scope>
    <source>
        <strain evidence="2 3">SPSPC-11</strain>
    </source>
</reference>
<gene>
    <name evidence="2" type="ORF">Rain11_0966</name>
</gene>
<dbReference type="Proteomes" id="UP000233387">
    <property type="component" value="Unassembled WGS sequence"/>
</dbReference>
<feature type="domain" description="EF-hand" evidence="1">
    <location>
        <begin position="132"/>
        <end position="167"/>
    </location>
</feature>
<keyword evidence="3" id="KW-1185">Reference proteome</keyword>
<protein>
    <submittedName>
        <fullName evidence="2">EF-hand domain pair</fullName>
    </submittedName>
</protein>
<dbReference type="PROSITE" id="PS00018">
    <property type="entry name" value="EF_HAND_1"/>
    <property type="match status" value="2"/>
</dbReference>
<dbReference type="AlphaFoldDB" id="A0A2N3II64"/>
<organism evidence="2 3">
    <name type="scientific">Raineya orbicola</name>
    <dbReference type="NCBI Taxonomy" id="2016530"/>
    <lineage>
        <taxon>Bacteria</taxon>
        <taxon>Pseudomonadati</taxon>
        <taxon>Bacteroidota</taxon>
        <taxon>Cytophagia</taxon>
        <taxon>Cytophagales</taxon>
        <taxon>Raineyaceae</taxon>
        <taxon>Raineya</taxon>
    </lineage>
</organism>
<accession>A0A2N3II64</accession>
<name>A0A2N3II64_9BACT</name>
<proteinExistence type="predicted"/>
<dbReference type="Pfam" id="PF13499">
    <property type="entry name" value="EF-hand_7"/>
    <property type="match status" value="1"/>
</dbReference>
<comment type="caution">
    <text evidence="2">The sequence shown here is derived from an EMBL/GenBank/DDBJ whole genome shotgun (WGS) entry which is preliminary data.</text>
</comment>
<dbReference type="OrthoDB" id="451568at2"/>
<dbReference type="Gene3D" id="1.10.238.10">
    <property type="entry name" value="EF-hand"/>
    <property type="match status" value="1"/>
</dbReference>
<dbReference type="SUPFAM" id="SSF47473">
    <property type="entry name" value="EF-hand"/>
    <property type="match status" value="1"/>
</dbReference>
<sequence length="181" mass="21302">MLSDFQKQKITKMFCFFDADGNKVIEPEDMDIIAEEFRKSFGWQVGSEDDKKFKGALKKYWRRLTLGNEEAQDEPITLEVFLKAYERNLQNQQTYEEYVKPFLDHIYPAIDTNKDDMLQPSEFNHLYIGFRNSLQEAQAAFQKLDLNGDGVLSREEVYQHFYDFHFSQDANAPGNFFFGSL</sequence>
<evidence type="ECO:0000313" key="3">
    <source>
        <dbReference type="Proteomes" id="UP000233387"/>
    </source>
</evidence>
<dbReference type="InterPro" id="IPR011992">
    <property type="entry name" value="EF-hand-dom_pair"/>
</dbReference>